<dbReference type="RefSeq" id="WP_281250976.1">
    <property type="nucleotide sequence ID" value="NZ_NBBJ01000001.1"/>
</dbReference>
<feature type="region of interest" description="Disordered" evidence="4">
    <location>
        <begin position="79"/>
        <end position="106"/>
    </location>
</feature>
<name>A0A245ZRE8_9SPHN</name>
<dbReference type="SUPFAM" id="SSF56349">
    <property type="entry name" value="DNA breaking-rejoining enzymes"/>
    <property type="match status" value="1"/>
</dbReference>
<gene>
    <name evidence="6" type="primary">intS_2</name>
    <name evidence="6" type="ORF">SPMU_06360</name>
</gene>
<dbReference type="PROSITE" id="PS51898">
    <property type="entry name" value="TYR_RECOMBINASE"/>
    <property type="match status" value="1"/>
</dbReference>
<protein>
    <submittedName>
        <fullName evidence="6">Putative prophage CPS-53 integrase</fullName>
    </submittedName>
</protein>
<dbReference type="PANTHER" id="PTHR30629">
    <property type="entry name" value="PROPHAGE INTEGRASE"/>
    <property type="match status" value="1"/>
</dbReference>
<dbReference type="Proteomes" id="UP000197783">
    <property type="component" value="Unassembled WGS sequence"/>
</dbReference>
<keyword evidence="2" id="KW-0229">DNA integration</keyword>
<evidence type="ECO:0000256" key="4">
    <source>
        <dbReference type="SAM" id="MobiDB-lite"/>
    </source>
</evidence>
<organism evidence="6 7">
    <name type="scientific">Sphingomonas mucosissima</name>
    <dbReference type="NCBI Taxonomy" id="370959"/>
    <lineage>
        <taxon>Bacteria</taxon>
        <taxon>Pseudomonadati</taxon>
        <taxon>Pseudomonadota</taxon>
        <taxon>Alphaproteobacteria</taxon>
        <taxon>Sphingomonadales</taxon>
        <taxon>Sphingomonadaceae</taxon>
        <taxon>Sphingomonas</taxon>
    </lineage>
</organism>
<dbReference type="EMBL" id="NBBJ01000001">
    <property type="protein sequence ID" value="OWK32314.1"/>
    <property type="molecule type" value="Genomic_DNA"/>
</dbReference>
<keyword evidence="7" id="KW-1185">Reference proteome</keyword>
<evidence type="ECO:0000256" key="2">
    <source>
        <dbReference type="ARBA" id="ARBA00022908"/>
    </source>
</evidence>
<dbReference type="Pfam" id="PF13356">
    <property type="entry name" value="Arm-DNA-bind_3"/>
    <property type="match status" value="1"/>
</dbReference>
<dbReference type="InterPro" id="IPR050808">
    <property type="entry name" value="Phage_Integrase"/>
</dbReference>
<evidence type="ECO:0000256" key="3">
    <source>
        <dbReference type="ARBA" id="ARBA00023125"/>
    </source>
</evidence>
<accession>A0A245ZRE8</accession>
<dbReference type="AlphaFoldDB" id="A0A245ZRE8"/>
<dbReference type="InterPro" id="IPR010998">
    <property type="entry name" value="Integrase_recombinase_N"/>
</dbReference>
<dbReference type="InterPro" id="IPR002104">
    <property type="entry name" value="Integrase_catalytic"/>
</dbReference>
<dbReference type="GO" id="GO:0003677">
    <property type="term" value="F:DNA binding"/>
    <property type="evidence" value="ECO:0007669"/>
    <property type="project" value="UniProtKB-KW"/>
</dbReference>
<sequence length="442" mass="49581">MWGYCRGYVPLLTDVACRKAKAADKPVKMADSSGLFLYVTPSGLKSWRMKYRYGGKEKLLTFGKYPQIPLTEARRLRDEAQTALRGGRDPSIEKKQRKAERATRTSNTFEDWAGRWHASAKKHWTPRYAGQVLGRLERDAYPSIGQVPIADVTVPMVLELLQRVEARGAIEGAHRLRQHMSDIFLSAIAAGVAQTDPATGVKRALQRFTHNRRPAARSIAEARHVLQTIEQQEAHWSTLLASRLLALTAARPGVVRLAEEKEFEDLDGASPIWRIPAAKMKLTSERKRDVTFEFVVPLSPAAVAVVRTATHISGNGVLFPGMRTPKTPFSDSTISKLYRTAGFTGVHVPHGWRSTFSTIMNEIAAIENRVGDRDIIDLMLAHLPGDVESVYNRYAYLPRRRELALEWSEMLMEGAAPVDDLVREPARRSFGGAPRERRPKRP</sequence>
<comment type="caution">
    <text evidence="6">The sequence shown here is derived from an EMBL/GenBank/DDBJ whole genome shotgun (WGS) entry which is preliminary data.</text>
</comment>
<dbReference type="InterPro" id="IPR011010">
    <property type="entry name" value="DNA_brk_join_enz"/>
</dbReference>
<evidence type="ECO:0000313" key="6">
    <source>
        <dbReference type="EMBL" id="OWK32314.1"/>
    </source>
</evidence>
<evidence type="ECO:0000259" key="5">
    <source>
        <dbReference type="PROSITE" id="PS51898"/>
    </source>
</evidence>
<feature type="domain" description="Tyr recombinase" evidence="5">
    <location>
        <begin position="212"/>
        <end position="408"/>
    </location>
</feature>
<dbReference type="GO" id="GO:0006310">
    <property type="term" value="P:DNA recombination"/>
    <property type="evidence" value="ECO:0007669"/>
    <property type="project" value="InterPro"/>
</dbReference>
<dbReference type="InterPro" id="IPR025166">
    <property type="entry name" value="Integrase_DNA_bind_dom"/>
</dbReference>
<feature type="compositionally biased region" description="Basic and acidic residues" evidence="4">
    <location>
        <begin position="79"/>
        <end position="103"/>
    </location>
</feature>
<dbReference type="InterPro" id="IPR053876">
    <property type="entry name" value="Phage_int_M"/>
</dbReference>
<reference evidence="6 7" key="1">
    <citation type="submission" date="2017-03" db="EMBL/GenBank/DDBJ databases">
        <title>Genome sequence of Sphingomonas mucosissima DSM 17494.</title>
        <authorList>
            <person name="Poehlein A."/>
            <person name="Wuebbeler J.H."/>
            <person name="Steinbuechel A."/>
            <person name="Daniel R."/>
        </authorList>
    </citation>
    <scope>NUCLEOTIDE SEQUENCE [LARGE SCALE GENOMIC DNA]</scope>
    <source>
        <strain evidence="6 7">DSM 17494</strain>
    </source>
</reference>
<keyword evidence="3" id="KW-0238">DNA-binding</keyword>
<evidence type="ECO:0000256" key="1">
    <source>
        <dbReference type="ARBA" id="ARBA00008857"/>
    </source>
</evidence>
<dbReference type="Gene3D" id="1.10.150.130">
    <property type="match status" value="1"/>
</dbReference>
<proteinExistence type="inferred from homology"/>
<dbReference type="PANTHER" id="PTHR30629:SF2">
    <property type="entry name" value="PROPHAGE INTEGRASE INTS-RELATED"/>
    <property type="match status" value="1"/>
</dbReference>
<dbReference type="Pfam" id="PF22022">
    <property type="entry name" value="Phage_int_M"/>
    <property type="match status" value="1"/>
</dbReference>
<dbReference type="InterPro" id="IPR038488">
    <property type="entry name" value="Integrase_DNA-bd_sf"/>
</dbReference>
<dbReference type="Gene3D" id="3.30.160.390">
    <property type="entry name" value="Integrase, DNA-binding domain"/>
    <property type="match status" value="1"/>
</dbReference>
<feature type="region of interest" description="Disordered" evidence="4">
    <location>
        <begin position="423"/>
        <end position="442"/>
    </location>
</feature>
<dbReference type="GO" id="GO:0015074">
    <property type="term" value="P:DNA integration"/>
    <property type="evidence" value="ECO:0007669"/>
    <property type="project" value="UniProtKB-KW"/>
</dbReference>
<comment type="similarity">
    <text evidence="1">Belongs to the 'phage' integrase family.</text>
</comment>
<dbReference type="CDD" id="cd00801">
    <property type="entry name" value="INT_P4_C"/>
    <property type="match status" value="1"/>
</dbReference>
<evidence type="ECO:0000313" key="7">
    <source>
        <dbReference type="Proteomes" id="UP000197783"/>
    </source>
</evidence>